<dbReference type="AlphaFoldDB" id="A0A6G3ZSK4"/>
<evidence type="ECO:0000256" key="6">
    <source>
        <dbReference type="ARBA" id="ARBA00022989"/>
    </source>
</evidence>
<name>A0A6G3ZSK4_9BACL</name>
<dbReference type="GO" id="GO:0015740">
    <property type="term" value="P:C4-dicarboxylate transport"/>
    <property type="evidence" value="ECO:0007669"/>
    <property type="project" value="TreeGrafter"/>
</dbReference>
<evidence type="ECO:0000259" key="10">
    <source>
        <dbReference type="Pfam" id="PF04290"/>
    </source>
</evidence>
<feature type="domain" description="Tripartite ATP-independent periplasmic transporters DctQ component" evidence="10">
    <location>
        <begin position="26"/>
        <end position="151"/>
    </location>
</feature>
<keyword evidence="6 9" id="KW-1133">Transmembrane helix</keyword>
<dbReference type="PANTHER" id="PTHR35011:SF11">
    <property type="entry name" value="TRAP TRANSPORTER SMALL PERMEASE PROTEIN"/>
    <property type="match status" value="1"/>
</dbReference>
<comment type="subcellular location">
    <subcellularLocation>
        <location evidence="1">Cell inner membrane</location>
        <topology evidence="1">Multi-pass membrane protein</topology>
    </subcellularLocation>
</comment>
<dbReference type="PANTHER" id="PTHR35011">
    <property type="entry name" value="2,3-DIKETO-L-GULONATE TRAP TRANSPORTER SMALL PERMEASE PROTEIN YIAM"/>
    <property type="match status" value="1"/>
</dbReference>
<comment type="similarity">
    <text evidence="8">Belongs to the TRAP transporter small permease family.</text>
</comment>
<reference evidence="11" key="1">
    <citation type="submission" date="2020-02" db="EMBL/GenBank/DDBJ databases">
        <authorList>
            <person name="Shen X.-R."/>
            <person name="Zhang Y.-X."/>
        </authorList>
    </citation>
    <scope>NUCLEOTIDE SEQUENCE</scope>
    <source>
        <strain evidence="11">SYP-B3998</strain>
    </source>
</reference>
<sequence>MSLLRKIALGIDSWMESAALIGLLCMILIVTTQVLTRKLFHFVFFWSEEVTMLLLIWFSFMGIAIGFREKLHLGIDSFTQKLPASVNKALDTIIEAVILAFGAYLVYYGWGFTVMMNDSELPATGWPNSILYAIMPLTGIMTCVYSLLQLFGIETKRHHHIQEGSSE</sequence>
<protein>
    <submittedName>
        <fullName evidence="11">TRAP transporter small permease</fullName>
    </submittedName>
</protein>
<gene>
    <name evidence="11" type="ORF">GK047_03695</name>
</gene>
<evidence type="ECO:0000256" key="4">
    <source>
        <dbReference type="ARBA" id="ARBA00022519"/>
    </source>
</evidence>
<evidence type="ECO:0000313" key="11">
    <source>
        <dbReference type="EMBL" id="NEW05122.1"/>
    </source>
</evidence>
<feature type="transmembrane region" description="Helical" evidence="9">
    <location>
        <begin position="89"/>
        <end position="110"/>
    </location>
</feature>
<evidence type="ECO:0000256" key="7">
    <source>
        <dbReference type="ARBA" id="ARBA00023136"/>
    </source>
</evidence>
<proteinExistence type="inferred from homology"/>
<dbReference type="Pfam" id="PF04290">
    <property type="entry name" value="DctQ"/>
    <property type="match status" value="1"/>
</dbReference>
<evidence type="ECO:0000256" key="2">
    <source>
        <dbReference type="ARBA" id="ARBA00022448"/>
    </source>
</evidence>
<keyword evidence="4" id="KW-0997">Cell inner membrane</keyword>
<evidence type="ECO:0000256" key="1">
    <source>
        <dbReference type="ARBA" id="ARBA00004429"/>
    </source>
</evidence>
<dbReference type="RefSeq" id="WP_163941311.1">
    <property type="nucleotide sequence ID" value="NZ_JAAIKC010000001.1"/>
</dbReference>
<keyword evidence="5 9" id="KW-0812">Transmembrane</keyword>
<accession>A0A6G3ZSK4</accession>
<feature type="transmembrane region" description="Helical" evidence="9">
    <location>
        <begin position="50"/>
        <end position="68"/>
    </location>
</feature>
<dbReference type="InterPro" id="IPR055348">
    <property type="entry name" value="DctQ"/>
</dbReference>
<keyword evidence="3" id="KW-1003">Cell membrane</keyword>
<evidence type="ECO:0000256" key="5">
    <source>
        <dbReference type="ARBA" id="ARBA00022692"/>
    </source>
</evidence>
<evidence type="ECO:0000256" key="8">
    <source>
        <dbReference type="ARBA" id="ARBA00038436"/>
    </source>
</evidence>
<dbReference type="GO" id="GO:0005886">
    <property type="term" value="C:plasma membrane"/>
    <property type="evidence" value="ECO:0007669"/>
    <property type="project" value="UniProtKB-SubCell"/>
</dbReference>
<dbReference type="InterPro" id="IPR007387">
    <property type="entry name" value="TRAP_DctQ"/>
</dbReference>
<comment type="caution">
    <text evidence="11">The sequence shown here is derived from an EMBL/GenBank/DDBJ whole genome shotgun (WGS) entry which is preliminary data.</text>
</comment>
<keyword evidence="2" id="KW-0813">Transport</keyword>
<dbReference type="EMBL" id="JAAIKC010000001">
    <property type="protein sequence ID" value="NEW05122.1"/>
    <property type="molecule type" value="Genomic_DNA"/>
</dbReference>
<dbReference type="GO" id="GO:0022857">
    <property type="term" value="F:transmembrane transporter activity"/>
    <property type="evidence" value="ECO:0007669"/>
    <property type="project" value="TreeGrafter"/>
</dbReference>
<organism evidence="11">
    <name type="scientific">Paenibacillus sp. SYP-B3998</name>
    <dbReference type="NCBI Taxonomy" id="2678564"/>
    <lineage>
        <taxon>Bacteria</taxon>
        <taxon>Bacillati</taxon>
        <taxon>Bacillota</taxon>
        <taxon>Bacilli</taxon>
        <taxon>Bacillales</taxon>
        <taxon>Paenibacillaceae</taxon>
        <taxon>Paenibacillus</taxon>
    </lineage>
</organism>
<feature type="transmembrane region" description="Helical" evidence="9">
    <location>
        <begin position="130"/>
        <end position="148"/>
    </location>
</feature>
<evidence type="ECO:0000256" key="9">
    <source>
        <dbReference type="SAM" id="Phobius"/>
    </source>
</evidence>
<keyword evidence="7 9" id="KW-0472">Membrane</keyword>
<feature type="transmembrane region" description="Helical" evidence="9">
    <location>
        <begin position="7"/>
        <end position="30"/>
    </location>
</feature>
<evidence type="ECO:0000256" key="3">
    <source>
        <dbReference type="ARBA" id="ARBA00022475"/>
    </source>
</evidence>